<dbReference type="OrthoDB" id="5517693at2"/>
<dbReference type="Proteomes" id="UP000192634">
    <property type="component" value="Unassembled WGS sequence"/>
</dbReference>
<gene>
    <name evidence="1" type="ORF">SAMN06296429_103299</name>
</gene>
<name>A0A1W1ZBJ9_9MICO</name>
<proteinExistence type="predicted"/>
<dbReference type="Gene3D" id="3.40.960.10">
    <property type="entry name" value="VSR Endonuclease"/>
    <property type="match status" value="1"/>
</dbReference>
<dbReference type="EMBL" id="FWXN01000003">
    <property type="protein sequence ID" value="SMC45785.1"/>
    <property type="molecule type" value="Genomic_DNA"/>
</dbReference>
<dbReference type="AlphaFoldDB" id="A0A1W1ZBJ9"/>
<protein>
    <recommendedName>
        <fullName evidence="3">DUF559 domain-containing protein</fullName>
    </recommendedName>
</protein>
<evidence type="ECO:0000313" key="1">
    <source>
        <dbReference type="EMBL" id="SMC45785.1"/>
    </source>
</evidence>
<accession>A0A1W1ZBJ9</accession>
<dbReference type="RefSeq" id="WP_143445435.1">
    <property type="nucleotide sequence ID" value="NZ_FWXN01000003.1"/>
</dbReference>
<sequence>MDPRLAGVLVAGGQVCTTARLRAIEIDADATERLVRSGELVRLRRGLFAAGETWRSAKPEARLALCTRAVLGERRGAAASHASAAVLHGLPLWGVGLSTVEVICSSPRRRLRGGVRLHPWPDGVEAEVVDGLRVVSLATAVVQVIAEHGHIPGLVSLDGALHAAQVTGAQVEAAGVALGLRGQAAGRLRRVVAEADPECESVGETRTRVLLRDLGLSLRSQVEIFDRRGKIGRVDFLVGERVVVEFDGLVKYEGHEGRRALAAEKAREDRLRAAGYAVVRLVWTDLDQPERVLAMVQQAMARVA</sequence>
<reference evidence="1 2" key="1">
    <citation type="submission" date="2017-04" db="EMBL/GenBank/DDBJ databases">
        <authorList>
            <person name="Afonso C.L."/>
            <person name="Miller P.J."/>
            <person name="Scott M.A."/>
            <person name="Spackman E."/>
            <person name="Goraichik I."/>
            <person name="Dimitrov K.M."/>
            <person name="Suarez D.L."/>
            <person name="Swayne D.E."/>
        </authorList>
    </citation>
    <scope>NUCLEOTIDE SEQUENCE [LARGE SCALE GENOMIC DNA]</scope>
    <source>
        <strain evidence="1 2">CGMCC 1.12511</strain>
    </source>
</reference>
<dbReference type="InterPro" id="IPR011335">
    <property type="entry name" value="Restrct_endonuc-II-like"/>
</dbReference>
<evidence type="ECO:0008006" key="3">
    <source>
        <dbReference type="Google" id="ProtNLM"/>
    </source>
</evidence>
<organism evidence="1 2">
    <name type="scientific">Janibacter indicus</name>
    <dbReference type="NCBI Taxonomy" id="857417"/>
    <lineage>
        <taxon>Bacteria</taxon>
        <taxon>Bacillati</taxon>
        <taxon>Actinomycetota</taxon>
        <taxon>Actinomycetes</taxon>
        <taxon>Micrococcales</taxon>
        <taxon>Intrasporangiaceae</taxon>
        <taxon>Janibacter</taxon>
    </lineage>
</organism>
<evidence type="ECO:0000313" key="2">
    <source>
        <dbReference type="Proteomes" id="UP000192634"/>
    </source>
</evidence>
<dbReference type="SUPFAM" id="SSF52980">
    <property type="entry name" value="Restriction endonuclease-like"/>
    <property type="match status" value="1"/>
</dbReference>